<accession>A0A9P9A8T1</accession>
<dbReference type="EMBL" id="JAGSXJ010000016">
    <property type="protein sequence ID" value="KAH6684887.1"/>
    <property type="molecule type" value="Genomic_DNA"/>
</dbReference>
<proteinExistence type="predicted"/>
<reference evidence="1" key="1">
    <citation type="journal article" date="2021" name="Nat. Commun.">
        <title>Genetic determinants of endophytism in the Arabidopsis root mycobiome.</title>
        <authorList>
            <person name="Mesny F."/>
            <person name="Miyauchi S."/>
            <person name="Thiergart T."/>
            <person name="Pickel B."/>
            <person name="Atanasova L."/>
            <person name="Karlsson M."/>
            <person name="Huettel B."/>
            <person name="Barry K.W."/>
            <person name="Haridas S."/>
            <person name="Chen C."/>
            <person name="Bauer D."/>
            <person name="Andreopoulos W."/>
            <person name="Pangilinan J."/>
            <person name="LaButti K."/>
            <person name="Riley R."/>
            <person name="Lipzen A."/>
            <person name="Clum A."/>
            <person name="Drula E."/>
            <person name="Henrissat B."/>
            <person name="Kohler A."/>
            <person name="Grigoriev I.V."/>
            <person name="Martin F.M."/>
            <person name="Hacquard S."/>
        </authorList>
    </citation>
    <scope>NUCLEOTIDE SEQUENCE</scope>
    <source>
        <strain evidence="1">MPI-SDFR-AT-0117</strain>
    </source>
</reference>
<dbReference type="Proteomes" id="UP000770015">
    <property type="component" value="Unassembled WGS sequence"/>
</dbReference>
<protein>
    <submittedName>
        <fullName evidence="1">Uncharacterized protein</fullName>
    </submittedName>
</protein>
<evidence type="ECO:0000313" key="2">
    <source>
        <dbReference type="Proteomes" id="UP000770015"/>
    </source>
</evidence>
<gene>
    <name evidence="1" type="ORF">F5X68DRAFT_21037</name>
</gene>
<organism evidence="1 2">
    <name type="scientific">Plectosphaerella plurivora</name>
    <dbReference type="NCBI Taxonomy" id="936078"/>
    <lineage>
        <taxon>Eukaryota</taxon>
        <taxon>Fungi</taxon>
        <taxon>Dikarya</taxon>
        <taxon>Ascomycota</taxon>
        <taxon>Pezizomycotina</taxon>
        <taxon>Sordariomycetes</taxon>
        <taxon>Hypocreomycetidae</taxon>
        <taxon>Glomerellales</taxon>
        <taxon>Plectosphaerellaceae</taxon>
        <taxon>Plectosphaerella</taxon>
    </lineage>
</organism>
<sequence>MGVSAVPTPTTHRVPAVPGLALEGRSAARRSQLPNRHMAGLLAVPTLAAPRVPALPGLALGESAAHLSTIIPTGQRQPLQHSLTRRRAPSEIRVRLQNSSASAAADIRKHEDTGIRAAPPTWFRWSFSLLFKQIDMDGTSVQVFQHICLSDEFRHWSPEELRLADLQRLEESKRA</sequence>
<comment type="caution">
    <text evidence="1">The sequence shown here is derived from an EMBL/GenBank/DDBJ whole genome shotgun (WGS) entry which is preliminary data.</text>
</comment>
<dbReference type="AlphaFoldDB" id="A0A9P9A8T1"/>
<keyword evidence="2" id="KW-1185">Reference proteome</keyword>
<name>A0A9P9A8T1_9PEZI</name>
<evidence type="ECO:0000313" key="1">
    <source>
        <dbReference type="EMBL" id="KAH6684887.1"/>
    </source>
</evidence>